<dbReference type="AlphaFoldDB" id="A0A4Q9DM15"/>
<keyword evidence="3" id="KW-1185">Reference proteome</keyword>
<feature type="transmembrane region" description="Helical" evidence="1">
    <location>
        <begin position="60"/>
        <end position="81"/>
    </location>
</feature>
<evidence type="ECO:0000313" key="2">
    <source>
        <dbReference type="EMBL" id="TBL74500.1"/>
    </source>
</evidence>
<keyword evidence="1" id="KW-0812">Transmembrane</keyword>
<accession>A0A4Q9DM15</accession>
<organism evidence="2 3">
    <name type="scientific">Paenibacillus thalictri</name>
    <dbReference type="NCBI Taxonomy" id="2527873"/>
    <lineage>
        <taxon>Bacteria</taxon>
        <taxon>Bacillati</taxon>
        <taxon>Bacillota</taxon>
        <taxon>Bacilli</taxon>
        <taxon>Bacillales</taxon>
        <taxon>Paenibacillaceae</taxon>
        <taxon>Paenibacillus</taxon>
    </lineage>
</organism>
<comment type="caution">
    <text evidence="2">The sequence shown here is derived from an EMBL/GenBank/DDBJ whole genome shotgun (WGS) entry which is preliminary data.</text>
</comment>
<keyword evidence="1" id="KW-0472">Membrane</keyword>
<evidence type="ECO:0008006" key="4">
    <source>
        <dbReference type="Google" id="ProtNLM"/>
    </source>
</evidence>
<name>A0A4Q9DM15_9BACL</name>
<sequence length="94" mass="10915">MEEAVNTKNEVPIEIAKTKKPRPWIRYLARYFDVLTHSILLGIIWALIDEESLDRIDDKVLSLIFLFIWIFVEGIYVNANLNCDHPAGVRSSKK</sequence>
<dbReference type="OrthoDB" id="9791488at2"/>
<proteinExistence type="predicted"/>
<feature type="transmembrane region" description="Helical" evidence="1">
    <location>
        <begin position="27"/>
        <end position="48"/>
    </location>
</feature>
<keyword evidence="1" id="KW-1133">Transmembrane helix</keyword>
<evidence type="ECO:0000256" key="1">
    <source>
        <dbReference type="SAM" id="Phobius"/>
    </source>
</evidence>
<evidence type="ECO:0000313" key="3">
    <source>
        <dbReference type="Proteomes" id="UP000293142"/>
    </source>
</evidence>
<dbReference type="EMBL" id="SIRE01000019">
    <property type="protein sequence ID" value="TBL74500.1"/>
    <property type="molecule type" value="Genomic_DNA"/>
</dbReference>
<protein>
    <recommendedName>
        <fullName evidence="4">RDD domain-containing protein</fullName>
    </recommendedName>
</protein>
<dbReference type="RefSeq" id="WP_131016085.1">
    <property type="nucleotide sequence ID" value="NZ_SIRE01000019.1"/>
</dbReference>
<gene>
    <name evidence="2" type="ORF">EYB31_24535</name>
</gene>
<dbReference type="Proteomes" id="UP000293142">
    <property type="component" value="Unassembled WGS sequence"/>
</dbReference>
<reference evidence="2 3" key="1">
    <citation type="submission" date="2019-02" db="EMBL/GenBank/DDBJ databases">
        <title>Paenibacillus sp. nov., isolated from surface-sterilized tissue of Thalictrum simplex L.</title>
        <authorList>
            <person name="Tuo L."/>
        </authorList>
    </citation>
    <scope>NUCLEOTIDE SEQUENCE [LARGE SCALE GENOMIC DNA]</scope>
    <source>
        <strain evidence="2 3">N2SHLJ1</strain>
    </source>
</reference>